<keyword evidence="8" id="KW-1185">Reference proteome</keyword>
<keyword evidence="2 4" id="KW-0560">Oxidoreductase</keyword>
<feature type="domain" description="D-isomer specific 2-hydroxyacid dehydrogenase catalytic" evidence="5">
    <location>
        <begin position="27"/>
        <end position="308"/>
    </location>
</feature>
<protein>
    <submittedName>
        <fullName evidence="7">D-2-hydroxyacid dehydrogenase</fullName>
    </submittedName>
</protein>
<dbReference type="InterPro" id="IPR050418">
    <property type="entry name" value="D-iso_2-hydroxyacid_DH_PdxB"/>
</dbReference>
<evidence type="ECO:0000259" key="6">
    <source>
        <dbReference type="Pfam" id="PF02826"/>
    </source>
</evidence>
<proteinExistence type="inferred from homology"/>
<feature type="domain" description="D-isomer specific 2-hydroxyacid dehydrogenase NAD-binding" evidence="6">
    <location>
        <begin position="107"/>
        <end position="284"/>
    </location>
</feature>
<accession>A0A7S9DX84</accession>
<evidence type="ECO:0000313" key="7">
    <source>
        <dbReference type="EMBL" id="QPG05636.1"/>
    </source>
</evidence>
<dbReference type="RefSeq" id="WP_195810722.1">
    <property type="nucleotide sequence ID" value="NZ_CP064795.1"/>
</dbReference>
<dbReference type="PANTHER" id="PTHR43761">
    <property type="entry name" value="D-ISOMER SPECIFIC 2-HYDROXYACID DEHYDROGENASE FAMILY PROTEIN (AFU_ORTHOLOGUE AFUA_1G13630)"/>
    <property type="match status" value="1"/>
</dbReference>
<evidence type="ECO:0000259" key="5">
    <source>
        <dbReference type="Pfam" id="PF00389"/>
    </source>
</evidence>
<dbReference type="PANTHER" id="PTHR43761:SF1">
    <property type="entry name" value="D-ISOMER SPECIFIC 2-HYDROXYACID DEHYDROGENASE CATALYTIC DOMAIN-CONTAINING PROTEIN-RELATED"/>
    <property type="match status" value="1"/>
</dbReference>
<keyword evidence="3" id="KW-0520">NAD</keyword>
<dbReference type="InterPro" id="IPR006140">
    <property type="entry name" value="D-isomer_DH_NAD-bd"/>
</dbReference>
<dbReference type="GO" id="GO:0016616">
    <property type="term" value="F:oxidoreductase activity, acting on the CH-OH group of donors, NAD or NADP as acceptor"/>
    <property type="evidence" value="ECO:0007669"/>
    <property type="project" value="InterPro"/>
</dbReference>
<gene>
    <name evidence="7" type="ORF">IT774_16415</name>
</gene>
<dbReference type="Gene3D" id="3.40.50.720">
    <property type="entry name" value="NAD(P)-binding Rossmann-like Domain"/>
    <property type="match status" value="2"/>
</dbReference>
<dbReference type="InterPro" id="IPR029753">
    <property type="entry name" value="D-isomer_DH_CS"/>
</dbReference>
<comment type="similarity">
    <text evidence="1 4">Belongs to the D-isomer specific 2-hydroxyacid dehydrogenase family.</text>
</comment>
<reference evidence="7 8" key="1">
    <citation type="submission" date="2020-11" db="EMBL/GenBank/DDBJ databases">
        <title>Complete genome sequence for Salinimonas sp. strain G2-b.</title>
        <authorList>
            <person name="Park S.-J."/>
        </authorList>
    </citation>
    <scope>NUCLEOTIDE SEQUENCE [LARGE SCALE GENOMIC DNA]</scope>
    <source>
        <strain evidence="7 8">G2-b</strain>
    </source>
</reference>
<evidence type="ECO:0000256" key="2">
    <source>
        <dbReference type="ARBA" id="ARBA00023002"/>
    </source>
</evidence>
<dbReference type="Pfam" id="PF02826">
    <property type="entry name" value="2-Hacid_dh_C"/>
    <property type="match status" value="1"/>
</dbReference>
<dbReference type="Proteomes" id="UP000595095">
    <property type="component" value="Chromosome"/>
</dbReference>
<name>A0A7S9DX84_9ALTE</name>
<dbReference type="InterPro" id="IPR036291">
    <property type="entry name" value="NAD(P)-bd_dom_sf"/>
</dbReference>
<organism evidence="7 8">
    <name type="scientific">Salinimonas marina</name>
    <dbReference type="NCBI Taxonomy" id="2785918"/>
    <lineage>
        <taxon>Bacteria</taxon>
        <taxon>Pseudomonadati</taxon>
        <taxon>Pseudomonadota</taxon>
        <taxon>Gammaproteobacteria</taxon>
        <taxon>Alteromonadales</taxon>
        <taxon>Alteromonadaceae</taxon>
        <taxon>Alteromonas/Salinimonas group</taxon>
        <taxon>Salinimonas</taxon>
    </lineage>
</organism>
<dbReference type="CDD" id="cd12162">
    <property type="entry name" value="2-Hacid_dh_4"/>
    <property type="match status" value="1"/>
</dbReference>
<dbReference type="EMBL" id="CP064795">
    <property type="protein sequence ID" value="QPG05636.1"/>
    <property type="molecule type" value="Genomic_DNA"/>
</dbReference>
<dbReference type="SUPFAM" id="SSF51735">
    <property type="entry name" value="NAD(P)-binding Rossmann-fold domains"/>
    <property type="match status" value="1"/>
</dbReference>
<evidence type="ECO:0000256" key="4">
    <source>
        <dbReference type="RuleBase" id="RU003719"/>
    </source>
</evidence>
<evidence type="ECO:0000256" key="1">
    <source>
        <dbReference type="ARBA" id="ARBA00005854"/>
    </source>
</evidence>
<sequence length="310" mass="33462">MKGVILDFDTLKPDELSLAALQRLPVDWQIYPHTSNPQIKSRIAKANIVLTNKVILQKEVLEHSACRYIGVLATGTNNIDTQYCAAHSITVANVEGYGTGSVAQHALMLLLNLCTAFVAYHRDVQAGAWQQAKQFCLNDHPVQQLSGKHLVVVGTGQTGQAFSHACEALGMQVTACARPGSHNDPRPQLNELLPGADVVSLHCPLTAATDKLINRERLALMKSSALLINTARGDLIDEQALLEALQQHRIGGAGLDVLSQEPPGATHPLLQAPLDNLLITPHSAWLAVEARQCLLDIACGHIARFLDTTT</sequence>
<evidence type="ECO:0000313" key="8">
    <source>
        <dbReference type="Proteomes" id="UP000595095"/>
    </source>
</evidence>
<dbReference type="PROSITE" id="PS00671">
    <property type="entry name" value="D_2_HYDROXYACID_DH_3"/>
    <property type="match status" value="1"/>
</dbReference>
<dbReference type="AlphaFoldDB" id="A0A7S9DX84"/>
<dbReference type="GO" id="GO:0051287">
    <property type="term" value="F:NAD binding"/>
    <property type="evidence" value="ECO:0007669"/>
    <property type="project" value="InterPro"/>
</dbReference>
<evidence type="ECO:0000256" key="3">
    <source>
        <dbReference type="ARBA" id="ARBA00023027"/>
    </source>
</evidence>
<dbReference type="InterPro" id="IPR006139">
    <property type="entry name" value="D-isomer_2_OHA_DH_cat_dom"/>
</dbReference>
<dbReference type="KEGG" id="smaa:IT774_16415"/>
<dbReference type="SUPFAM" id="SSF52283">
    <property type="entry name" value="Formate/glycerate dehydrogenase catalytic domain-like"/>
    <property type="match status" value="1"/>
</dbReference>
<dbReference type="Pfam" id="PF00389">
    <property type="entry name" value="2-Hacid_dh"/>
    <property type="match status" value="1"/>
</dbReference>
<dbReference type="PROSITE" id="PS00670">
    <property type="entry name" value="D_2_HYDROXYACID_DH_2"/>
    <property type="match status" value="1"/>
</dbReference>